<feature type="transmembrane region" description="Helical" evidence="5">
    <location>
        <begin position="91"/>
        <end position="110"/>
    </location>
</feature>
<comment type="caution">
    <text evidence="6">The sequence shown here is derived from an EMBL/GenBank/DDBJ whole genome shotgun (WGS) entry which is preliminary data.</text>
</comment>
<accession>A0A7C1B0B9</accession>
<feature type="transmembrane region" description="Helical" evidence="5">
    <location>
        <begin position="12"/>
        <end position="30"/>
    </location>
</feature>
<dbReference type="Proteomes" id="UP000886355">
    <property type="component" value="Unassembled WGS sequence"/>
</dbReference>
<evidence type="ECO:0000256" key="1">
    <source>
        <dbReference type="ARBA" id="ARBA00004141"/>
    </source>
</evidence>
<name>A0A7C1B0B9_9BACT</name>
<sequence length="148" mass="16604">MTDENKGWNNGPSMWASLCHFSALLGAVWWVPVKGMWIPCGQIIAPLGVWLIKRKTSPFVDLSGRMSLNFQITITALVILLIFLLPGFLKLIAGWSLVIFDLFCIIRAGVRTSGGELYRYPIPTIPLFRTSALWEFLSVLESKGQKPH</sequence>
<comment type="subcellular location">
    <subcellularLocation>
        <location evidence="1">Membrane</location>
        <topology evidence="1">Multi-pass membrane protein</topology>
    </subcellularLocation>
</comment>
<evidence type="ECO:0000256" key="5">
    <source>
        <dbReference type="SAM" id="Phobius"/>
    </source>
</evidence>
<evidence type="ECO:0000313" key="6">
    <source>
        <dbReference type="EMBL" id="HDL89800.1"/>
    </source>
</evidence>
<organism evidence="6">
    <name type="scientific">Thermodesulforhabdus norvegica</name>
    <dbReference type="NCBI Taxonomy" id="39841"/>
    <lineage>
        <taxon>Bacteria</taxon>
        <taxon>Pseudomonadati</taxon>
        <taxon>Thermodesulfobacteriota</taxon>
        <taxon>Syntrophobacteria</taxon>
        <taxon>Syntrophobacterales</taxon>
        <taxon>Thermodesulforhabdaceae</taxon>
        <taxon>Thermodesulforhabdus</taxon>
    </lineage>
</organism>
<keyword evidence="3 5" id="KW-1133">Transmembrane helix</keyword>
<evidence type="ECO:0000256" key="3">
    <source>
        <dbReference type="ARBA" id="ARBA00022989"/>
    </source>
</evidence>
<protein>
    <submittedName>
        <fullName evidence="6">DUF4870 domain-containing protein</fullName>
    </submittedName>
</protein>
<evidence type="ECO:0000256" key="4">
    <source>
        <dbReference type="ARBA" id="ARBA00023136"/>
    </source>
</evidence>
<feature type="transmembrane region" description="Helical" evidence="5">
    <location>
        <begin position="36"/>
        <end position="52"/>
    </location>
</feature>
<dbReference type="EMBL" id="DQZW01000128">
    <property type="protein sequence ID" value="HDL89800.1"/>
    <property type="molecule type" value="Genomic_DNA"/>
</dbReference>
<dbReference type="AlphaFoldDB" id="A0A7C1B0B9"/>
<keyword evidence="4 5" id="KW-0472">Membrane</keyword>
<dbReference type="InterPro" id="IPR019109">
    <property type="entry name" value="MamF_MmsF"/>
</dbReference>
<keyword evidence="2 5" id="KW-0812">Transmembrane</keyword>
<reference evidence="6" key="1">
    <citation type="journal article" date="2020" name="mSystems">
        <title>Genome- and Community-Level Interaction Insights into Carbon Utilization and Element Cycling Functions of Hydrothermarchaeota in Hydrothermal Sediment.</title>
        <authorList>
            <person name="Zhou Z."/>
            <person name="Liu Y."/>
            <person name="Xu W."/>
            <person name="Pan J."/>
            <person name="Luo Z.H."/>
            <person name="Li M."/>
        </authorList>
    </citation>
    <scope>NUCLEOTIDE SEQUENCE [LARGE SCALE GENOMIC DNA]</scope>
    <source>
        <strain evidence="6">HyVt-19</strain>
    </source>
</reference>
<gene>
    <name evidence="6" type="ORF">ENG14_02720</name>
</gene>
<evidence type="ECO:0000256" key="2">
    <source>
        <dbReference type="ARBA" id="ARBA00022692"/>
    </source>
</evidence>
<dbReference type="Pfam" id="PF09685">
    <property type="entry name" value="MamF_MmsF"/>
    <property type="match status" value="1"/>
</dbReference>
<proteinExistence type="predicted"/>
<feature type="transmembrane region" description="Helical" evidence="5">
    <location>
        <begin position="64"/>
        <end position="85"/>
    </location>
</feature>